<proteinExistence type="predicted"/>
<evidence type="ECO:0000313" key="1">
    <source>
        <dbReference type="EMBL" id="TDQ73842.1"/>
    </source>
</evidence>
<evidence type="ECO:0000313" key="2">
    <source>
        <dbReference type="Proteomes" id="UP000295292"/>
    </source>
</evidence>
<name>A0A4R6W8W7_9SPHI</name>
<protein>
    <recommendedName>
        <fullName evidence="3">Mobilization protein MobC</fullName>
    </recommendedName>
</protein>
<organism evidence="1 2">
    <name type="scientific">Sphingobacterium yanglingense</name>
    <dbReference type="NCBI Taxonomy" id="1437280"/>
    <lineage>
        <taxon>Bacteria</taxon>
        <taxon>Pseudomonadati</taxon>
        <taxon>Bacteroidota</taxon>
        <taxon>Sphingobacteriia</taxon>
        <taxon>Sphingobacteriales</taxon>
        <taxon>Sphingobacteriaceae</taxon>
        <taxon>Sphingobacterium</taxon>
    </lineage>
</organism>
<dbReference type="Proteomes" id="UP000295292">
    <property type="component" value="Unassembled WGS sequence"/>
</dbReference>
<keyword evidence="2" id="KW-1185">Reference proteome</keyword>
<accession>A0A4R6W8W7</accession>
<comment type="caution">
    <text evidence="1">The sequence shown here is derived from an EMBL/GenBank/DDBJ whole genome shotgun (WGS) entry which is preliminary data.</text>
</comment>
<dbReference type="RefSeq" id="WP_133586419.1">
    <property type="nucleotide sequence ID" value="NZ_SNYV01000018.1"/>
</dbReference>
<gene>
    <name evidence="1" type="ORF">CLV99_4279</name>
</gene>
<dbReference type="EMBL" id="SNYV01000018">
    <property type="protein sequence ID" value="TDQ73842.1"/>
    <property type="molecule type" value="Genomic_DNA"/>
</dbReference>
<dbReference type="Pfam" id="PF19514">
    <property type="entry name" value="MobC_2"/>
    <property type="match status" value="1"/>
</dbReference>
<evidence type="ECO:0008006" key="3">
    <source>
        <dbReference type="Google" id="ProtNLM"/>
    </source>
</evidence>
<dbReference type="OrthoDB" id="950459at2"/>
<reference evidence="1 2" key="1">
    <citation type="submission" date="2019-03" db="EMBL/GenBank/DDBJ databases">
        <title>Genomic Encyclopedia of Archaeal and Bacterial Type Strains, Phase II (KMG-II): from individual species to whole genera.</title>
        <authorList>
            <person name="Goeker M."/>
        </authorList>
    </citation>
    <scope>NUCLEOTIDE SEQUENCE [LARGE SCALE GENOMIC DNA]</scope>
    <source>
        <strain evidence="1 2">DSM 28353</strain>
    </source>
</reference>
<sequence length="130" mass="15615">MKKEVKNKNKWLHIRIDEDELLQLQNMQLRTTEKYISNYVRKIMFNKPLIARTRDESLNEIITVLTKLQKDLNGIGNNYNQMLHRLHLSTSVAEVKLWLKLYEKQRVELFICIDEIKAFIAKSAEKWLQE</sequence>
<dbReference type="AlphaFoldDB" id="A0A4R6W8W7"/>
<dbReference type="InterPro" id="IPR045788">
    <property type="entry name" value="MobC_2"/>
</dbReference>